<dbReference type="EMBL" id="WTPW01001849">
    <property type="protein sequence ID" value="KAF0411836.1"/>
    <property type="molecule type" value="Genomic_DNA"/>
</dbReference>
<protein>
    <submittedName>
        <fullName evidence="1">Uncharacterized protein</fullName>
    </submittedName>
</protein>
<evidence type="ECO:0000313" key="1">
    <source>
        <dbReference type="EMBL" id="KAF0411836.1"/>
    </source>
</evidence>
<gene>
    <name evidence="1" type="ORF">F8M41_008178</name>
</gene>
<reference evidence="1 2" key="1">
    <citation type="journal article" date="2019" name="Environ. Microbiol.">
        <title>At the nexus of three kingdoms: the genome of the mycorrhizal fungus Gigaspora margarita provides insights into plant, endobacterial and fungal interactions.</title>
        <authorList>
            <person name="Venice F."/>
            <person name="Ghignone S."/>
            <person name="Salvioli di Fossalunga A."/>
            <person name="Amselem J."/>
            <person name="Novero M."/>
            <person name="Xianan X."/>
            <person name="Sedzielewska Toro K."/>
            <person name="Morin E."/>
            <person name="Lipzen A."/>
            <person name="Grigoriev I.V."/>
            <person name="Henrissat B."/>
            <person name="Martin F.M."/>
            <person name="Bonfante P."/>
        </authorList>
    </citation>
    <scope>NUCLEOTIDE SEQUENCE [LARGE SCALE GENOMIC DNA]</scope>
    <source>
        <strain evidence="1 2">BEG34</strain>
    </source>
</reference>
<sequence length="525" mass="61196">MKDFIDPYFLTTPFEQWKLSSFIETHSGPGFVKSDCLYFYKEGLQNICKSPEFDDEQKTMALKLIEKYKVDKKECAELIKTHENQVTARSIRSGILENRLKLLANTARSANSTIYATFTQADVSVSGHKVQEKQITTGYDFLTTDPNPESSQGIKRDLDNEVDEEEYDAERTIVGGKSTSWVVNGINIRQRLTEYQETGLPKTRPEYYDVILFNDKDQDGFLGTLEENVIVQMRKEIERKDEKPEDNIEKKIKSFLNNIITRDIKETKENLKSQKNDTFEEDFAIFFVNHMIELIEDVNVLLEDMSEGTFIAMVLPPILNRLFIKNKKVWYAKYGETCLRASAEEQNSQKTDNERRSSGEKIDTIIALRNDDEEFSVTEVSGPPSKKNWPHFIGDRLKIIKMSKTLMNRFAKLRPNSDIRTVSLYGMQIYLYQVILYEFRLKFSEIYTVKELLRFSIPKTWKDMRNSHDAIIGFLKYEHLLSESSSTIDDFLWIEDNSNEDFQGMTTRTVYTSKCMKREKKARTT</sequence>
<proteinExistence type="predicted"/>
<dbReference type="AlphaFoldDB" id="A0A8H3X6V2"/>
<dbReference type="OrthoDB" id="2407621at2759"/>
<keyword evidence="2" id="KW-1185">Reference proteome</keyword>
<organism evidence="1 2">
    <name type="scientific">Gigaspora margarita</name>
    <dbReference type="NCBI Taxonomy" id="4874"/>
    <lineage>
        <taxon>Eukaryota</taxon>
        <taxon>Fungi</taxon>
        <taxon>Fungi incertae sedis</taxon>
        <taxon>Mucoromycota</taxon>
        <taxon>Glomeromycotina</taxon>
        <taxon>Glomeromycetes</taxon>
        <taxon>Diversisporales</taxon>
        <taxon>Gigasporaceae</taxon>
        <taxon>Gigaspora</taxon>
    </lineage>
</organism>
<name>A0A8H3X6V2_GIGMA</name>
<comment type="caution">
    <text evidence="1">The sequence shown here is derived from an EMBL/GenBank/DDBJ whole genome shotgun (WGS) entry which is preliminary data.</text>
</comment>
<evidence type="ECO:0000313" key="2">
    <source>
        <dbReference type="Proteomes" id="UP000439903"/>
    </source>
</evidence>
<accession>A0A8H3X6V2</accession>
<dbReference type="Proteomes" id="UP000439903">
    <property type="component" value="Unassembled WGS sequence"/>
</dbReference>